<accession>A0A3N4IKZ5</accession>
<dbReference type="AlphaFoldDB" id="A0A3N4IKZ5"/>
<dbReference type="Proteomes" id="UP000275078">
    <property type="component" value="Unassembled WGS sequence"/>
</dbReference>
<evidence type="ECO:0008006" key="4">
    <source>
        <dbReference type="Google" id="ProtNLM"/>
    </source>
</evidence>
<organism evidence="2 3">
    <name type="scientific">Ascobolus immersus RN42</name>
    <dbReference type="NCBI Taxonomy" id="1160509"/>
    <lineage>
        <taxon>Eukaryota</taxon>
        <taxon>Fungi</taxon>
        <taxon>Dikarya</taxon>
        <taxon>Ascomycota</taxon>
        <taxon>Pezizomycotina</taxon>
        <taxon>Pezizomycetes</taxon>
        <taxon>Pezizales</taxon>
        <taxon>Ascobolaceae</taxon>
        <taxon>Ascobolus</taxon>
    </lineage>
</organism>
<keyword evidence="1" id="KW-0732">Signal</keyword>
<dbReference type="EMBL" id="ML119651">
    <property type="protein sequence ID" value="RPA86087.1"/>
    <property type="molecule type" value="Genomic_DNA"/>
</dbReference>
<name>A0A3N4IKZ5_ASCIM</name>
<protein>
    <recommendedName>
        <fullName evidence="4">Lysine-specific metallo-endopeptidase domain-containing protein</fullName>
    </recommendedName>
</protein>
<dbReference type="OrthoDB" id="2142213at2759"/>
<reference evidence="2 3" key="1">
    <citation type="journal article" date="2018" name="Nat. Ecol. Evol.">
        <title>Pezizomycetes genomes reveal the molecular basis of ectomycorrhizal truffle lifestyle.</title>
        <authorList>
            <person name="Murat C."/>
            <person name="Payen T."/>
            <person name="Noel B."/>
            <person name="Kuo A."/>
            <person name="Morin E."/>
            <person name="Chen J."/>
            <person name="Kohler A."/>
            <person name="Krizsan K."/>
            <person name="Balestrini R."/>
            <person name="Da Silva C."/>
            <person name="Montanini B."/>
            <person name="Hainaut M."/>
            <person name="Levati E."/>
            <person name="Barry K.W."/>
            <person name="Belfiori B."/>
            <person name="Cichocki N."/>
            <person name="Clum A."/>
            <person name="Dockter R.B."/>
            <person name="Fauchery L."/>
            <person name="Guy J."/>
            <person name="Iotti M."/>
            <person name="Le Tacon F."/>
            <person name="Lindquist E.A."/>
            <person name="Lipzen A."/>
            <person name="Malagnac F."/>
            <person name="Mello A."/>
            <person name="Molinier V."/>
            <person name="Miyauchi S."/>
            <person name="Poulain J."/>
            <person name="Riccioni C."/>
            <person name="Rubini A."/>
            <person name="Sitrit Y."/>
            <person name="Splivallo R."/>
            <person name="Traeger S."/>
            <person name="Wang M."/>
            <person name="Zifcakova L."/>
            <person name="Wipf D."/>
            <person name="Zambonelli A."/>
            <person name="Paolocci F."/>
            <person name="Nowrousian M."/>
            <person name="Ottonello S."/>
            <person name="Baldrian P."/>
            <person name="Spatafora J.W."/>
            <person name="Henrissat B."/>
            <person name="Nagy L.G."/>
            <person name="Aury J.M."/>
            <person name="Wincker P."/>
            <person name="Grigoriev I.V."/>
            <person name="Bonfante P."/>
            <person name="Martin F.M."/>
        </authorList>
    </citation>
    <scope>NUCLEOTIDE SEQUENCE [LARGE SCALE GENOMIC DNA]</scope>
    <source>
        <strain evidence="2 3">RN42</strain>
    </source>
</reference>
<keyword evidence="3" id="KW-1185">Reference proteome</keyword>
<evidence type="ECO:0000313" key="3">
    <source>
        <dbReference type="Proteomes" id="UP000275078"/>
    </source>
</evidence>
<sequence>MVSKYLSIILAAASIAMADAPPSSKAEWAPAPGGLGAVLNSGPNGGLNGLPHSTYTKTKWPWGKLPKHCYDAAVGGKCDVYKVEAYDIQYSDCNLGANVMCRCETAQVTIDQLASDFGKVPVKARQWVSYVSAWPDSSCSAGSSNNRIDVYGDCTNSASVYFHEVAHSLDSWATGTNGAQAWSLGQEWRDRVSWDSCVSDYYAKASYPESWAQVAVMAAYHAGVKSVWELQPSMGCMANQMNKVIEQLVNNPIMKRVAGQTCDRRWPDDETVCMGPDAVAAGACNGVARRDEIEAAEKAKRMEKRFIA</sequence>
<dbReference type="STRING" id="1160509.A0A3N4IKZ5"/>
<feature type="chain" id="PRO_5017935879" description="Lysine-specific metallo-endopeptidase domain-containing protein" evidence="1">
    <location>
        <begin position="19"/>
        <end position="308"/>
    </location>
</feature>
<feature type="signal peptide" evidence="1">
    <location>
        <begin position="1"/>
        <end position="18"/>
    </location>
</feature>
<evidence type="ECO:0000313" key="2">
    <source>
        <dbReference type="EMBL" id="RPA86087.1"/>
    </source>
</evidence>
<gene>
    <name evidence="2" type="ORF">BJ508DRAFT_349708</name>
</gene>
<evidence type="ECO:0000256" key="1">
    <source>
        <dbReference type="SAM" id="SignalP"/>
    </source>
</evidence>
<proteinExistence type="predicted"/>